<dbReference type="AlphaFoldDB" id="A0A3S4BLH2"/>
<dbReference type="InterPro" id="IPR030393">
    <property type="entry name" value="G_ENGB_dom"/>
</dbReference>
<dbReference type="GO" id="GO:0005739">
    <property type="term" value="C:mitochondrion"/>
    <property type="evidence" value="ECO:0007669"/>
    <property type="project" value="TreeGrafter"/>
</dbReference>
<feature type="compositionally biased region" description="Basic residues" evidence="5">
    <location>
        <begin position="20"/>
        <end position="30"/>
    </location>
</feature>
<feature type="compositionally biased region" description="Pro residues" evidence="5">
    <location>
        <begin position="46"/>
        <end position="73"/>
    </location>
</feature>
<evidence type="ECO:0000256" key="2">
    <source>
        <dbReference type="ARBA" id="ARBA00022741"/>
    </source>
</evidence>
<dbReference type="PROSITE" id="PS51706">
    <property type="entry name" value="G_ENGB"/>
    <property type="match status" value="1"/>
</dbReference>
<accession>A0A3S4BLH2</accession>
<gene>
    <name evidence="7" type="ORF">TT172_LOCUS5708</name>
</gene>
<proteinExistence type="predicted"/>
<dbReference type="PANTHER" id="PTHR46498">
    <property type="entry name" value="GTP-BINDING PROTEIN 8"/>
    <property type="match status" value="1"/>
</dbReference>
<evidence type="ECO:0000256" key="1">
    <source>
        <dbReference type="ARBA" id="ARBA00022723"/>
    </source>
</evidence>
<dbReference type="Pfam" id="PF01926">
    <property type="entry name" value="MMR_HSR1"/>
    <property type="match status" value="1"/>
</dbReference>
<keyword evidence="3" id="KW-0460">Magnesium</keyword>
<dbReference type="GO" id="GO:0005525">
    <property type="term" value="F:GTP binding"/>
    <property type="evidence" value="ECO:0007669"/>
    <property type="project" value="UniProtKB-KW"/>
</dbReference>
<keyword evidence="1" id="KW-0479">Metal-binding</keyword>
<dbReference type="SUPFAM" id="SSF52540">
    <property type="entry name" value="P-loop containing nucleoside triphosphate hydrolases"/>
    <property type="match status" value="1"/>
</dbReference>
<evidence type="ECO:0000259" key="6">
    <source>
        <dbReference type="PROSITE" id="PS51706"/>
    </source>
</evidence>
<organism evidence="7 8">
    <name type="scientific">Thermothielavioides terrestris</name>
    <dbReference type="NCBI Taxonomy" id="2587410"/>
    <lineage>
        <taxon>Eukaryota</taxon>
        <taxon>Fungi</taxon>
        <taxon>Dikarya</taxon>
        <taxon>Ascomycota</taxon>
        <taxon>Pezizomycotina</taxon>
        <taxon>Sordariomycetes</taxon>
        <taxon>Sordariomycetidae</taxon>
        <taxon>Sordariales</taxon>
        <taxon>Chaetomiaceae</taxon>
        <taxon>Thermothielavioides</taxon>
    </lineage>
</organism>
<dbReference type="Gene3D" id="3.40.50.300">
    <property type="entry name" value="P-loop containing nucleotide triphosphate hydrolases"/>
    <property type="match status" value="1"/>
</dbReference>
<dbReference type="PANTHER" id="PTHR46498:SF1">
    <property type="entry name" value="GTP-BINDING PROTEIN 8"/>
    <property type="match status" value="1"/>
</dbReference>
<keyword evidence="4" id="KW-0342">GTP-binding</keyword>
<sequence>MATPRILPLPSHTPALSRVLARRPPSRQRIRIASQSLRLLSTTTPTPSPASKPSQRPPTSKPGPAPKPTPPLRPSSTKPTQVEALLPAQSYLPPPSNDPNQRAQPAPPLPPASLAQATALFTSTGPRFLYSASRFLHVPPNSHTPEVCLLGRSNVGKSTLINALAGRGAASAGRAHGLRARGQGLAITSRTAGSTRSINAYGFGEPSKEQRVAALARAKEVARALSRGGMTRAQRRALSAKKEPPPAHRLVMVDMPGYGLGSEAEWGVEIAKYLGRRQMLKGAVLLIDAVSGVKQSDRMVLEMLRDAGVKTAVVLTKADKLLRSEPPSAGPGARSRVEEVCMDVWEELRKVEKGSSTWLEGREKGWQTEIWVTAAGDPDSDSQGLGVVGARWAIGRMAGIFEDTRPANGLQAPTAAPKIVPFDQIQWASPSAAAKAGGQ</sequence>
<evidence type="ECO:0000313" key="7">
    <source>
        <dbReference type="EMBL" id="SPQ23289.1"/>
    </source>
</evidence>
<evidence type="ECO:0000256" key="3">
    <source>
        <dbReference type="ARBA" id="ARBA00022842"/>
    </source>
</evidence>
<evidence type="ECO:0000313" key="8">
    <source>
        <dbReference type="Proteomes" id="UP000289323"/>
    </source>
</evidence>
<dbReference type="EMBL" id="OUUZ01000010">
    <property type="protein sequence ID" value="SPQ23289.1"/>
    <property type="molecule type" value="Genomic_DNA"/>
</dbReference>
<keyword evidence="2" id="KW-0547">Nucleotide-binding</keyword>
<dbReference type="InterPro" id="IPR027417">
    <property type="entry name" value="P-loop_NTPase"/>
</dbReference>
<protein>
    <submittedName>
        <fullName evidence="7">Dc06d6fb-cd4a-4d58-b8a0-cfaa4522483d</fullName>
    </submittedName>
</protein>
<name>A0A3S4BLH2_9PEZI</name>
<evidence type="ECO:0000256" key="5">
    <source>
        <dbReference type="SAM" id="MobiDB-lite"/>
    </source>
</evidence>
<dbReference type="InterPro" id="IPR006073">
    <property type="entry name" value="GTP-bd"/>
</dbReference>
<reference evidence="7 8" key="1">
    <citation type="submission" date="2018-04" db="EMBL/GenBank/DDBJ databases">
        <authorList>
            <person name="Huttner S."/>
            <person name="Dainat J."/>
        </authorList>
    </citation>
    <scope>NUCLEOTIDE SEQUENCE [LARGE SCALE GENOMIC DNA]</scope>
</reference>
<evidence type="ECO:0000256" key="4">
    <source>
        <dbReference type="ARBA" id="ARBA00023134"/>
    </source>
</evidence>
<dbReference type="GO" id="GO:0046872">
    <property type="term" value="F:metal ion binding"/>
    <property type="evidence" value="ECO:0007669"/>
    <property type="project" value="UniProtKB-KW"/>
</dbReference>
<feature type="domain" description="EngB-type G" evidence="6">
    <location>
        <begin position="143"/>
        <end position="376"/>
    </location>
</feature>
<feature type="region of interest" description="Disordered" evidence="5">
    <location>
        <begin position="1"/>
        <end position="112"/>
    </location>
</feature>
<dbReference type="InterPro" id="IPR052279">
    <property type="entry name" value="EngB_GTPase"/>
</dbReference>
<dbReference type="Proteomes" id="UP000289323">
    <property type="component" value="Unassembled WGS sequence"/>
</dbReference>